<dbReference type="Proteomes" id="UP001500456">
    <property type="component" value="Unassembled WGS sequence"/>
</dbReference>
<comment type="caution">
    <text evidence="1">The sequence shown here is derived from an EMBL/GenBank/DDBJ whole genome shotgun (WGS) entry which is preliminary data.</text>
</comment>
<name>A0ABP7R3I8_9ACTN</name>
<proteinExistence type="predicted"/>
<sequence>MSHVPVVIGGKLGTDGLRNAGCTRRLLNAGFDAVFDNGDLGAFELFLNRHRTAAA</sequence>
<organism evidence="1 2">
    <name type="scientific">Streptomyces plumbiresistens</name>
    <dbReference type="NCBI Taxonomy" id="511811"/>
    <lineage>
        <taxon>Bacteria</taxon>
        <taxon>Bacillati</taxon>
        <taxon>Actinomycetota</taxon>
        <taxon>Actinomycetes</taxon>
        <taxon>Kitasatosporales</taxon>
        <taxon>Streptomycetaceae</taxon>
        <taxon>Streptomyces</taxon>
    </lineage>
</organism>
<reference evidence="2" key="1">
    <citation type="journal article" date="2019" name="Int. J. Syst. Evol. Microbiol.">
        <title>The Global Catalogue of Microorganisms (GCM) 10K type strain sequencing project: providing services to taxonomists for standard genome sequencing and annotation.</title>
        <authorList>
            <consortium name="The Broad Institute Genomics Platform"/>
            <consortium name="The Broad Institute Genome Sequencing Center for Infectious Disease"/>
            <person name="Wu L."/>
            <person name="Ma J."/>
        </authorList>
    </citation>
    <scope>NUCLEOTIDE SEQUENCE [LARGE SCALE GENOMIC DNA]</scope>
    <source>
        <strain evidence="2">JCM 16924</strain>
    </source>
</reference>
<evidence type="ECO:0000313" key="2">
    <source>
        <dbReference type="Proteomes" id="UP001500456"/>
    </source>
</evidence>
<protein>
    <submittedName>
        <fullName evidence="1">Uncharacterized protein</fullName>
    </submittedName>
</protein>
<dbReference type="RefSeq" id="WP_266449082.1">
    <property type="nucleotide sequence ID" value="NZ_BAAAZX010000006.1"/>
</dbReference>
<gene>
    <name evidence="1" type="ORF">GCM10022232_28680</name>
</gene>
<dbReference type="EMBL" id="BAAAZX010000006">
    <property type="protein sequence ID" value="GAA3992099.1"/>
    <property type="molecule type" value="Genomic_DNA"/>
</dbReference>
<accession>A0ABP7R3I8</accession>
<keyword evidence="2" id="KW-1185">Reference proteome</keyword>
<evidence type="ECO:0000313" key="1">
    <source>
        <dbReference type="EMBL" id="GAA3992099.1"/>
    </source>
</evidence>